<dbReference type="OrthoDB" id="6629194at2759"/>
<organism evidence="1 2">
    <name type="scientific">Meloidogyne enterolobii</name>
    <name type="common">Root-knot nematode worm</name>
    <name type="synonym">Meloidogyne mayaguensis</name>
    <dbReference type="NCBI Taxonomy" id="390850"/>
    <lineage>
        <taxon>Eukaryota</taxon>
        <taxon>Metazoa</taxon>
        <taxon>Ecdysozoa</taxon>
        <taxon>Nematoda</taxon>
        <taxon>Chromadorea</taxon>
        <taxon>Rhabditida</taxon>
        <taxon>Tylenchina</taxon>
        <taxon>Tylenchomorpha</taxon>
        <taxon>Tylenchoidea</taxon>
        <taxon>Meloidogynidae</taxon>
        <taxon>Meloidogyninae</taxon>
        <taxon>Meloidogyne</taxon>
    </lineage>
</organism>
<gene>
    <name evidence="1" type="ORF">MENT_LOCUS17012</name>
</gene>
<sequence>MGECPYESNAANFFQNCGLLHTERFCHCGSQMRPSVVTDHSKQLPVWRCPTKHCKATKGLRPDTWFFSSRLPFHKILKFIYWWSEEQTSIKFCLKQIGMDDNTTVDWQVYVSKGSLAK</sequence>
<name>A0A6V7UUJ1_MELEN</name>
<evidence type="ECO:0000313" key="2">
    <source>
        <dbReference type="Proteomes" id="UP000580250"/>
    </source>
</evidence>
<evidence type="ECO:0000313" key="1">
    <source>
        <dbReference type="EMBL" id="CAD2165171.1"/>
    </source>
</evidence>
<protein>
    <submittedName>
        <fullName evidence="1">Uncharacterized protein</fullName>
    </submittedName>
</protein>
<dbReference type="Proteomes" id="UP000580250">
    <property type="component" value="Unassembled WGS sequence"/>
</dbReference>
<proteinExistence type="predicted"/>
<dbReference type="AlphaFoldDB" id="A0A6V7UUJ1"/>
<comment type="caution">
    <text evidence="1">The sequence shown here is derived from an EMBL/GenBank/DDBJ whole genome shotgun (WGS) entry which is preliminary data.</text>
</comment>
<reference evidence="1 2" key="1">
    <citation type="submission" date="2020-08" db="EMBL/GenBank/DDBJ databases">
        <authorList>
            <person name="Koutsovoulos G."/>
            <person name="Danchin GJ E."/>
        </authorList>
    </citation>
    <scope>NUCLEOTIDE SEQUENCE [LARGE SCALE GENOMIC DNA]</scope>
</reference>
<dbReference type="EMBL" id="CAJEWN010000108">
    <property type="protein sequence ID" value="CAD2165171.1"/>
    <property type="molecule type" value="Genomic_DNA"/>
</dbReference>
<accession>A0A6V7UUJ1</accession>